<protein>
    <submittedName>
        <fullName evidence="2">Uncharacterized protein</fullName>
    </submittedName>
</protein>
<sequence length="69" mass="8010">MLQFQNLLLIYHTLYTAVFLIYPALVQVNLQYTSDISHFLLTVLSFLVEFFLQISSYISALTLNLYLSS</sequence>
<dbReference type="Proteomes" id="UP000236161">
    <property type="component" value="Unassembled WGS sequence"/>
</dbReference>
<name>A0A2I0A5B8_9ASPA</name>
<keyword evidence="1" id="KW-0812">Transmembrane</keyword>
<accession>A0A2I0A5B8</accession>
<gene>
    <name evidence="2" type="ORF">AXF42_Ash017612</name>
</gene>
<organism evidence="2 3">
    <name type="scientific">Apostasia shenzhenica</name>
    <dbReference type="NCBI Taxonomy" id="1088818"/>
    <lineage>
        <taxon>Eukaryota</taxon>
        <taxon>Viridiplantae</taxon>
        <taxon>Streptophyta</taxon>
        <taxon>Embryophyta</taxon>
        <taxon>Tracheophyta</taxon>
        <taxon>Spermatophyta</taxon>
        <taxon>Magnoliopsida</taxon>
        <taxon>Liliopsida</taxon>
        <taxon>Asparagales</taxon>
        <taxon>Orchidaceae</taxon>
        <taxon>Apostasioideae</taxon>
        <taxon>Apostasia</taxon>
    </lineage>
</organism>
<keyword evidence="1" id="KW-1133">Transmembrane helix</keyword>
<keyword evidence="1" id="KW-0472">Membrane</keyword>
<feature type="transmembrane region" description="Helical" evidence="1">
    <location>
        <begin position="7"/>
        <end position="26"/>
    </location>
</feature>
<proteinExistence type="predicted"/>
<feature type="transmembrane region" description="Helical" evidence="1">
    <location>
        <begin position="38"/>
        <end position="67"/>
    </location>
</feature>
<evidence type="ECO:0000313" key="2">
    <source>
        <dbReference type="EMBL" id="PKA50733.1"/>
    </source>
</evidence>
<evidence type="ECO:0000313" key="3">
    <source>
        <dbReference type="Proteomes" id="UP000236161"/>
    </source>
</evidence>
<dbReference type="AlphaFoldDB" id="A0A2I0A5B8"/>
<dbReference type="EMBL" id="KZ452018">
    <property type="protein sequence ID" value="PKA50733.1"/>
    <property type="molecule type" value="Genomic_DNA"/>
</dbReference>
<evidence type="ECO:0000256" key="1">
    <source>
        <dbReference type="SAM" id="Phobius"/>
    </source>
</evidence>
<keyword evidence="3" id="KW-1185">Reference proteome</keyword>
<reference evidence="2 3" key="1">
    <citation type="journal article" date="2017" name="Nature">
        <title>The Apostasia genome and the evolution of orchids.</title>
        <authorList>
            <person name="Zhang G.Q."/>
            <person name="Liu K.W."/>
            <person name="Li Z."/>
            <person name="Lohaus R."/>
            <person name="Hsiao Y.Y."/>
            <person name="Niu S.C."/>
            <person name="Wang J.Y."/>
            <person name="Lin Y.C."/>
            <person name="Xu Q."/>
            <person name="Chen L.J."/>
            <person name="Yoshida K."/>
            <person name="Fujiwara S."/>
            <person name="Wang Z.W."/>
            <person name="Zhang Y.Q."/>
            <person name="Mitsuda N."/>
            <person name="Wang M."/>
            <person name="Liu G.H."/>
            <person name="Pecoraro L."/>
            <person name="Huang H.X."/>
            <person name="Xiao X.J."/>
            <person name="Lin M."/>
            <person name="Wu X.Y."/>
            <person name="Wu W.L."/>
            <person name="Chen Y.Y."/>
            <person name="Chang S.B."/>
            <person name="Sakamoto S."/>
            <person name="Ohme-Takagi M."/>
            <person name="Yagi M."/>
            <person name="Zeng S.J."/>
            <person name="Shen C.Y."/>
            <person name="Yeh C.M."/>
            <person name="Luo Y.B."/>
            <person name="Tsai W.C."/>
            <person name="Van de Peer Y."/>
            <person name="Liu Z.J."/>
        </authorList>
    </citation>
    <scope>NUCLEOTIDE SEQUENCE [LARGE SCALE GENOMIC DNA]</scope>
    <source>
        <strain evidence="3">cv. Shenzhen</strain>
        <tissue evidence="2">Stem</tissue>
    </source>
</reference>